<feature type="region of interest" description="Disordered" evidence="1">
    <location>
        <begin position="1"/>
        <end position="87"/>
    </location>
</feature>
<gene>
    <name evidence="2" type="ORF">BCR33DRAFT_736581</name>
</gene>
<sequence>MSSTTPPPPPPSRIPQATGSNHRGGRVGALVAAFNTAAQSDESPPITRQKPKPQKLTKESYATTAESFAFPRVAPGSSSATTGTGTGTTRAVDMARYLRPPLYPTLLAHANALSPEQKPLLRSRSWLPHSREHIETVSDLNINNKQPYKSPYSFGPIPQGKGPASPTSPKRTSIVSNALLLMPLLLLLSPPLLAATTRIPLALVTSVPMRTVLPLVSEKKMSFRRMMLVLPSF</sequence>
<dbReference type="Proteomes" id="UP000193642">
    <property type="component" value="Unassembled WGS sequence"/>
</dbReference>
<keyword evidence="3" id="KW-1185">Reference proteome</keyword>
<dbReference type="AlphaFoldDB" id="A0A1Y2CH44"/>
<proteinExistence type="predicted"/>
<feature type="compositionally biased region" description="Pro residues" evidence="1">
    <location>
        <begin position="1"/>
        <end position="13"/>
    </location>
</feature>
<protein>
    <submittedName>
        <fullName evidence="2">Uncharacterized protein</fullName>
    </submittedName>
</protein>
<organism evidence="2 3">
    <name type="scientific">Rhizoclosmatium globosum</name>
    <dbReference type="NCBI Taxonomy" id="329046"/>
    <lineage>
        <taxon>Eukaryota</taxon>
        <taxon>Fungi</taxon>
        <taxon>Fungi incertae sedis</taxon>
        <taxon>Chytridiomycota</taxon>
        <taxon>Chytridiomycota incertae sedis</taxon>
        <taxon>Chytridiomycetes</taxon>
        <taxon>Chytridiales</taxon>
        <taxon>Chytriomycetaceae</taxon>
        <taxon>Rhizoclosmatium</taxon>
    </lineage>
</organism>
<comment type="caution">
    <text evidence="2">The sequence shown here is derived from an EMBL/GenBank/DDBJ whole genome shotgun (WGS) entry which is preliminary data.</text>
</comment>
<name>A0A1Y2CH44_9FUNG</name>
<evidence type="ECO:0000256" key="1">
    <source>
        <dbReference type="SAM" id="MobiDB-lite"/>
    </source>
</evidence>
<feature type="region of interest" description="Disordered" evidence="1">
    <location>
        <begin position="151"/>
        <end position="170"/>
    </location>
</feature>
<dbReference type="EMBL" id="MCGO01000016">
    <property type="protein sequence ID" value="ORY46368.1"/>
    <property type="molecule type" value="Genomic_DNA"/>
</dbReference>
<reference evidence="2 3" key="1">
    <citation type="submission" date="2016-07" db="EMBL/GenBank/DDBJ databases">
        <title>Pervasive Adenine N6-methylation of Active Genes in Fungi.</title>
        <authorList>
            <consortium name="DOE Joint Genome Institute"/>
            <person name="Mondo S.J."/>
            <person name="Dannebaum R.O."/>
            <person name="Kuo R.C."/>
            <person name="Labutti K."/>
            <person name="Haridas S."/>
            <person name="Kuo A."/>
            <person name="Salamov A."/>
            <person name="Ahrendt S.R."/>
            <person name="Lipzen A."/>
            <person name="Sullivan W."/>
            <person name="Andreopoulos W.B."/>
            <person name="Clum A."/>
            <person name="Lindquist E."/>
            <person name="Daum C."/>
            <person name="Ramamoorthy G.K."/>
            <person name="Gryganskyi A."/>
            <person name="Culley D."/>
            <person name="Magnuson J.K."/>
            <person name="James T.Y."/>
            <person name="O'Malley M.A."/>
            <person name="Stajich J.E."/>
            <person name="Spatafora J.W."/>
            <person name="Visel A."/>
            <person name="Grigoriev I.V."/>
        </authorList>
    </citation>
    <scope>NUCLEOTIDE SEQUENCE [LARGE SCALE GENOMIC DNA]</scope>
    <source>
        <strain evidence="2 3">JEL800</strain>
    </source>
</reference>
<accession>A0A1Y2CH44</accession>
<feature type="compositionally biased region" description="Low complexity" evidence="1">
    <location>
        <begin position="76"/>
        <end position="87"/>
    </location>
</feature>
<evidence type="ECO:0000313" key="3">
    <source>
        <dbReference type="Proteomes" id="UP000193642"/>
    </source>
</evidence>
<evidence type="ECO:0000313" key="2">
    <source>
        <dbReference type="EMBL" id="ORY46368.1"/>
    </source>
</evidence>